<protein>
    <submittedName>
        <fullName evidence="1">Uncharacterized protein</fullName>
    </submittedName>
</protein>
<gene>
    <name evidence="1" type="ORF">LR48_Vigan257s001400</name>
</gene>
<evidence type="ECO:0000313" key="1">
    <source>
        <dbReference type="EMBL" id="KOM26373.1"/>
    </source>
</evidence>
<sequence>MASSSSRCGKRPTPIVGKENPDKWFSDEEKCKVFFCFWGLKEVIRHKCLSIQFFRNEGFIFQEWLIYSGLSKFVELEGDYYPNLVKVFYANIWAEGNLIRSRVKGVDIHIDEVVWKTVVGFHTGGMKYHQGIQGVYKVLTR</sequence>
<reference evidence="2" key="1">
    <citation type="journal article" date="2015" name="Proc. Natl. Acad. Sci. U.S.A.">
        <title>Genome sequencing of adzuki bean (Vigna angularis) provides insight into high starch and low fat accumulation and domestication.</title>
        <authorList>
            <person name="Yang K."/>
            <person name="Tian Z."/>
            <person name="Chen C."/>
            <person name="Luo L."/>
            <person name="Zhao B."/>
            <person name="Wang Z."/>
            <person name="Yu L."/>
            <person name="Li Y."/>
            <person name="Sun Y."/>
            <person name="Li W."/>
            <person name="Chen Y."/>
            <person name="Li Y."/>
            <person name="Zhang Y."/>
            <person name="Ai D."/>
            <person name="Zhao J."/>
            <person name="Shang C."/>
            <person name="Ma Y."/>
            <person name="Wu B."/>
            <person name="Wang M."/>
            <person name="Gao L."/>
            <person name="Sun D."/>
            <person name="Zhang P."/>
            <person name="Guo F."/>
            <person name="Wang W."/>
            <person name="Li Y."/>
            <person name="Wang J."/>
            <person name="Varshney R.K."/>
            <person name="Wang J."/>
            <person name="Ling H.Q."/>
            <person name="Wan P."/>
        </authorList>
    </citation>
    <scope>NUCLEOTIDE SEQUENCE</scope>
    <source>
        <strain evidence="2">cv. Jingnong 6</strain>
    </source>
</reference>
<dbReference type="AlphaFoldDB" id="A0A0L9T723"/>
<organism evidence="1 2">
    <name type="scientific">Phaseolus angularis</name>
    <name type="common">Azuki bean</name>
    <name type="synonym">Vigna angularis</name>
    <dbReference type="NCBI Taxonomy" id="3914"/>
    <lineage>
        <taxon>Eukaryota</taxon>
        <taxon>Viridiplantae</taxon>
        <taxon>Streptophyta</taxon>
        <taxon>Embryophyta</taxon>
        <taxon>Tracheophyta</taxon>
        <taxon>Spermatophyta</taxon>
        <taxon>Magnoliopsida</taxon>
        <taxon>eudicotyledons</taxon>
        <taxon>Gunneridae</taxon>
        <taxon>Pentapetalae</taxon>
        <taxon>rosids</taxon>
        <taxon>fabids</taxon>
        <taxon>Fabales</taxon>
        <taxon>Fabaceae</taxon>
        <taxon>Papilionoideae</taxon>
        <taxon>50 kb inversion clade</taxon>
        <taxon>NPAAA clade</taxon>
        <taxon>indigoferoid/millettioid clade</taxon>
        <taxon>Phaseoleae</taxon>
        <taxon>Vigna</taxon>
    </lineage>
</organism>
<dbReference type="EMBL" id="KQ258316">
    <property type="protein sequence ID" value="KOM26373.1"/>
    <property type="molecule type" value="Genomic_DNA"/>
</dbReference>
<evidence type="ECO:0000313" key="2">
    <source>
        <dbReference type="Proteomes" id="UP000053144"/>
    </source>
</evidence>
<accession>A0A0L9T723</accession>
<name>A0A0L9T723_PHAAN</name>
<proteinExistence type="predicted"/>
<dbReference type="Proteomes" id="UP000053144">
    <property type="component" value="Unassembled WGS sequence"/>
</dbReference>
<dbReference type="Gramene" id="KOM26373">
    <property type="protein sequence ID" value="KOM26373"/>
    <property type="gene ID" value="LR48_Vigan257s001400"/>
</dbReference>